<evidence type="ECO:0000313" key="7">
    <source>
        <dbReference type="EMBL" id="KAK4526330.1"/>
    </source>
</evidence>
<evidence type="ECO:0000256" key="6">
    <source>
        <dbReference type="SAM" id="Phobius"/>
    </source>
</evidence>
<name>A0AAV9IFV5_9RHOD</name>
<comment type="similarity">
    <text evidence="2">Belongs to the TMEM14 family.</text>
</comment>
<reference evidence="7 8" key="1">
    <citation type="submission" date="2022-07" db="EMBL/GenBank/DDBJ databases">
        <title>Genome-wide signatures of adaptation to extreme environments.</title>
        <authorList>
            <person name="Cho C.H."/>
            <person name="Yoon H.S."/>
        </authorList>
    </citation>
    <scope>NUCLEOTIDE SEQUENCE [LARGE SCALE GENOMIC DNA]</scope>
    <source>
        <strain evidence="7 8">108.79 E11</strain>
    </source>
</reference>
<evidence type="ECO:0000256" key="5">
    <source>
        <dbReference type="ARBA" id="ARBA00023136"/>
    </source>
</evidence>
<evidence type="ECO:0000313" key="8">
    <source>
        <dbReference type="Proteomes" id="UP001300502"/>
    </source>
</evidence>
<evidence type="ECO:0000256" key="3">
    <source>
        <dbReference type="ARBA" id="ARBA00022692"/>
    </source>
</evidence>
<keyword evidence="3 6" id="KW-0812">Transmembrane</keyword>
<dbReference type="InterPro" id="IPR044890">
    <property type="entry name" value="TMEM14_sf"/>
</dbReference>
<dbReference type="EMBL" id="JANCYU010000039">
    <property type="protein sequence ID" value="KAK4526330.1"/>
    <property type="molecule type" value="Genomic_DNA"/>
</dbReference>
<keyword evidence="5 6" id="KW-0472">Membrane</keyword>
<evidence type="ECO:0000256" key="2">
    <source>
        <dbReference type="ARBA" id="ARBA00007590"/>
    </source>
</evidence>
<gene>
    <name evidence="7" type="ORF">GAYE_SCF23G4244</name>
</gene>
<dbReference type="PANTHER" id="PTHR12668">
    <property type="entry name" value="TRANSMEMBRANE PROTEIN 14, 15"/>
    <property type="match status" value="1"/>
</dbReference>
<keyword evidence="4 6" id="KW-1133">Transmembrane helix</keyword>
<accession>A0AAV9IFV5</accession>
<evidence type="ECO:0000256" key="4">
    <source>
        <dbReference type="ARBA" id="ARBA00022989"/>
    </source>
</evidence>
<dbReference type="GO" id="GO:0016020">
    <property type="term" value="C:membrane"/>
    <property type="evidence" value="ECO:0007669"/>
    <property type="project" value="UniProtKB-SubCell"/>
</dbReference>
<protein>
    <submittedName>
        <fullName evidence="7">Uncharacterized protein</fullName>
    </submittedName>
</protein>
<organism evidence="7 8">
    <name type="scientific">Galdieria yellowstonensis</name>
    <dbReference type="NCBI Taxonomy" id="3028027"/>
    <lineage>
        <taxon>Eukaryota</taxon>
        <taxon>Rhodophyta</taxon>
        <taxon>Bangiophyceae</taxon>
        <taxon>Galdieriales</taxon>
        <taxon>Galdieriaceae</taxon>
        <taxon>Galdieria</taxon>
    </lineage>
</organism>
<feature type="transmembrane region" description="Helical" evidence="6">
    <location>
        <begin position="78"/>
        <end position="98"/>
    </location>
</feature>
<dbReference type="InterPro" id="IPR005349">
    <property type="entry name" value="TMEM14"/>
</dbReference>
<sequence length="104" mass="11387">MALSTVSQWLVLGYTLLLMLGGLVGYVKAGSVPSLVASLLSGFILLYGVYLSNWKICFLTLILLCAVFLWRWSKTGKIMPAVPLACLTAVTCFLLWLLENNKAT</sequence>
<comment type="caution">
    <text evidence="7">The sequence shown here is derived from an EMBL/GenBank/DDBJ whole genome shotgun (WGS) entry which is preliminary data.</text>
</comment>
<feature type="transmembrane region" description="Helical" evidence="6">
    <location>
        <begin position="9"/>
        <end position="26"/>
    </location>
</feature>
<feature type="transmembrane region" description="Helical" evidence="6">
    <location>
        <begin position="32"/>
        <end position="49"/>
    </location>
</feature>
<comment type="subcellular location">
    <subcellularLocation>
        <location evidence="1">Membrane</location>
    </subcellularLocation>
</comment>
<keyword evidence="8" id="KW-1185">Reference proteome</keyword>
<feature type="transmembrane region" description="Helical" evidence="6">
    <location>
        <begin position="56"/>
        <end position="72"/>
    </location>
</feature>
<dbReference type="Gene3D" id="1.10.10.1740">
    <property type="entry name" value="Transmembrane protein 14-like"/>
    <property type="match status" value="1"/>
</dbReference>
<dbReference type="Pfam" id="PF03647">
    <property type="entry name" value="Tmemb_14"/>
    <property type="match status" value="1"/>
</dbReference>
<dbReference type="PANTHER" id="PTHR12668:SF43">
    <property type="entry name" value="TRANSMEMBRANE PROTEIN 14 HOMOLOG"/>
    <property type="match status" value="1"/>
</dbReference>
<dbReference type="AlphaFoldDB" id="A0AAV9IFV5"/>
<proteinExistence type="inferred from homology"/>
<evidence type="ECO:0000256" key="1">
    <source>
        <dbReference type="ARBA" id="ARBA00004370"/>
    </source>
</evidence>
<dbReference type="Proteomes" id="UP001300502">
    <property type="component" value="Unassembled WGS sequence"/>
</dbReference>